<evidence type="ECO:0000259" key="7">
    <source>
        <dbReference type="Pfam" id="PF01545"/>
    </source>
</evidence>
<keyword evidence="3 6" id="KW-0812">Transmembrane</keyword>
<comment type="subcellular location">
    <subcellularLocation>
        <location evidence="1">Membrane</location>
        <topology evidence="1">Multi-pass membrane protein</topology>
    </subcellularLocation>
</comment>
<dbReference type="EMBL" id="JADING010000121">
    <property type="protein sequence ID" value="MBO8414648.1"/>
    <property type="molecule type" value="Genomic_DNA"/>
</dbReference>
<evidence type="ECO:0000313" key="8">
    <source>
        <dbReference type="EMBL" id="MBO8414648.1"/>
    </source>
</evidence>
<comment type="caution">
    <text evidence="8">The sequence shown here is derived from an EMBL/GenBank/DDBJ whole genome shotgun (WGS) entry which is preliminary data.</text>
</comment>
<evidence type="ECO:0000256" key="1">
    <source>
        <dbReference type="ARBA" id="ARBA00004141"/>
    </source>
</evidence>
<dbReference type="InterPro" id="IPR027469">
    <property type="entry name" value="Cation_efflux_TMD_sf"/>
</dbReference>
<dbReference type="InterPro" id="IPR050291">
    <property type="entry name" value="CDF_Transporter"/>
</dbReference>
<dbReference type="GO" id="GO:0006882">
    <property type="term" value="P:intracellular zinc ion homeostasis"/>
    <property type="evidence" value="ECO:0007669"/>
    <property type="project" value="TreeGrafter"/>
</dbReference>
<feature type="transmembrane region" description="Helical" evidence="6">
    <location>
        <begin position="167"/>
        <end position="192"/>
    </location>
</feature>
<feature type="transmembrane region" description="Helical" evidence="6">
    <location>
        <begin position="123"/>
        <end position="146"/>
    </location>
</feature>
<keyword evidence="5 6" id="KW-0472">Membrane</keyword>
<feature type="transmembrane region" description="Helical" evidence="6">
    <location>
        <begin position="43"/>
        <end position="64"/>
    </location>
</feature>
<dbReference type="SUPFAM" id="SSF161111">
    <property type="entry name" value="Cation efflux protein transmembrane domain-like"/>
    <property type="match status" value="1"/>
</dbReference>
<evidence type="ECO:0000256" key="4">
    <source>
        <dbReference type="ARBA" id="ARBA00022989"/>
    </source>
</evidence>
<protein>
    <submittedName>
        <fullName evidence="8">Cation transporter</fullName>
    </submittedName>
</protein>
<feature type="transmembrane region" description="Helical" evidence="6">
    <location>
        <begin position="198"/>
        <end position="217"/>
    </location>
</feature>
<dbReference type="PANTHER" id="PTHR43840:SF15">
    <property type="entry name" value="MITOCHONDRIAL METAL TRANSPORTER 1-RELATED"/>
    <property type="match status" value="1"/>
</dbReference>
<name>A0A9D9DA57_9BACL</name>
<feature type="transmembrane region" description="Helical" evidence="6">
    <location>
        <begin position="16"/>
        <end position="37"/>
    </location>
</feature>
<dbReference type="Proteomes" id="UP000823629">
    <property type="component" value="Unassembled WGS sequence"/>
</dbReference>
<dbReference type="Pfam" id="PF01545">
    <property type="entry name" value="Cation_efflux"/>
    <property type="match status" value="1"/>
</dbReference>
<proteinExistence type="predicted"/>
<dbReference type="GO" id="GO:0015086">
    <property type="term" value="F:cadmium ion transmembrane transporter activity"/>
    <property type="evidence" value="ECO:0007669"/>
    <property type="project" value="TreeGrafter"/>
</dbReference>
<dbReference type="PANTHER" id="PTHR43840">
    <property type="entry name" value="MITOCHONDRIAL METAL TRANSPORTER 1-RELATED"/>
    <property type="match status" value="1"/>
</dbReference>
<keyword evidence="2" id="KW-0813">Transport</keyword>
<evidence type="ECO:0000256" key="5">
    <source>
        <dbReference type="ARBA" id="ARBA00023136"/>
    </source>
</evidence>
<dbReference type="AlphaFoldDB" id="A0A9D9DA57"/>
<sequence length="310" mass="35359">MLEYLWMNKTVYENRALYLGVLINLFSGGLGFAFYFMTKFTSLLLDGLVSAILCFSTITSLIVLHYSRKKSSDKYPLGRYAIENLFMVFRSLMLLVTIVFTLYEGTSTIVSFYSGSLIGSEENYTIELVIYGISMIVSCFAITFIYSHYSKKVGGSMILSLEIKASIYDGLVTLFAISSLLIFSHVSFLAFLKDIGDAITTIILSLIYLVSPIKELISQFKILTDKRRDEATEEEIYEFMKKTFPKFVVHDIYYSDSGQLQSIYISMTTDCEFTNKALQKEFSKIQKSLKKAYPPCKVYLLYTDKPIHAL</sequence>
<evidence type="ECO:0000313" key="9">
    <source>
        <dbReference type="Proteomes" id="UP000823629"/>
    </source>
</evidence>
<dbReference type="GO" id="GO:0015341">
    <property type="term" value="F:zinc efflux antiporter activity"/>
    <property type="evidence" value="ECO:0007669"/>
    <property type="project" value="TreeGrafter"/>
</dbReference>
<feature type="domain" description="Cation efflux protein transmembrane" evidence="7">
    <location>
        <begin position="18"/>
        <end position="223"/>
    </location>
</feature>
<evidence type="ECO:0000256" key="6">
    <source>
        <dbReference type="SAM" id="Phobius"/>
    </source>
</evidence>
<gene>
    <name evidence="8" type="ORF">IAC78_04180</name>
</gene>
<accession>A0A9D9DA57</accession>
<dbReference type="GO" id="GO:0005886">
    <property type="term" value="C:plasma membrane"/>
    <property type="evidence" value="ECO:0007669"/>
    <property type="project" value="TreeGrafter"/>
</dbReference>
<organism evidence="8 9">
    <name type="scientific">Candidatus Scatoplasma merdavium</name>
    <dbReference type="NCBI Taxonomy" id="2840932"/>
    <lineage>
        <taxon>Bacteria</taxon>
        <taxon>Bacillati</taxon>
        <taxon>Bacillota</taxon>
        <taxon>Bacilli</taxon>
        <taxon>Bacillales</taxon>
        <taxon>Candidatus Scatoplasma</taxon>
    </lineage>
</organism>
<reference evidence="8" key="2">
    <citation type="journal article" date="2021" name="PeerJ">
        <title>Extensive microbial diversity within the chicken gut microbiome revealed by metagenomics and culture.</title>
        <authorList>
            <person name="Gilroy R."/>
            <person name="Ravi A."/>
            <person name="Getino M."/>
            <person name="Pursley I."/>
            <person name="Horton D.L."/>
            <person name="Alikhan N.F."/>
            <person name="Baker D."/>
            <person name="Gharbi K."/>
            <person name="Hall N."/>
            <person name="Watson M."/>
            <person name="Adriaenssens E.M."/>
            <person name="Foster-Nyarko E."/>
            <person name="Jarju S."/>
            <person name="Secka A."/>
            <person name="Antonio M."/>
            <person name="Oren A."/>
            <person name="Chaudhuri R.R."/>
            <person name="La Ragione R."/>
            <person name="Hildebrand F."/>
            <person name="Pallen M.J."/>
        </authorList>
    </citation>
    <scope>NUCLEOTIDE SEQUENCE</scope>
    <source>
        <strain evidence="8">1748</strain>
    </source>
</reference>
<evidence type="ECO:0000256" key="2">
    <source>
        <dbReference type="ARBA" id="ARBA00022448"/>
    </source>
</evidence>
<reference evidence="8" key="1">
    <citation type="submission" date="2020-10" db="EMBL/GenBank/DDBJ databases">
        <authorList>
            <person name="Gilroy R."/>
        </authorList>
    </citation>
    <scope>NUCLEOTIDE SEQUENCE</scope>
    <source>
        <strain evidence="8">1748</strain>
    </source>
</reference>
<dbReference type="InterPro" id="IPR058533">
    <property type="entry name" value="Cation_efflux_TM"/>
</dbReference>
<feature type="transmembrane region" description="Helical" evidence="6">
    <location>
        <begin position="85"/>
        <end position="103"/>
    </location>
</feature>
<keyword evidence="4 6" id="KW-1133">Transmembrane helix</keyword>
<dbReference type="GO" id="GO:0015093">
    <property type="term" value="F:ferrous iron transmembrane transporter activity"/>
    <property type="evidence" value="ECO:0007669"/>
    <property type="project" value="TreeGrafter"/>
</dbReference>
<dbReference type="Gene3D" id="1.20.1510.10">
    <property type="entry name" value="Cation efflux protein transmembrane domain"/>
    <property type="match status" value="1"/>
</dbReference>
<evidence type="ECO:0000256" key="3">
    <source>
        <dbReference type="ARBA" id="ARBA00022692"/>
    </source>
</evidence>